<gene>
    <name evidence="3" type="ORF">GCM10011360_42820</name>
</gene>
<protein>
    <submittedName>
        <fullName evidence="3">Glutamyl-tRNA amidotransferase subunit A</fullName>
    </submittedName>
</protein>
<dbReference type="InterPro" id="IPR036928">
    <property type="entry name" value="AS_sf"/>
</dbReference>
<organism evidence="3 4">
    <name type="scientific">Primorskyibacter flagellatus</name>
    <dbReference type="NCBI Taxonomy" id="1387277"/>
    <lineage>
        <taxon>Bacteria</taxon>
        <taxon>Pseudomonadati</taxon>
        <taxon>Pseudomonadota</taxon>
        <taxon>Alphaproteobacteria</taxon>
        <taxon>Rhodobacterales</taxon>
        <taxon>Roseobacteraceae</taxon>
        <taxon>Primorskyibacter</taxon>
    </lineage>
</organism>
<dbReference type="Pfam" id="PF01425">
    <property type="entry name" value="Amidase"/>
    <property type="match status" value="1"/>
</dbReference>
<evidence type="ECO:0000313" key="3">
    <source>
        <dbReference type="EMBL" id="GGE51311.1"/>
    </source>
</evidence>
<sequence>MTDLTWLTAAQAVAMIARKELSPVEYLDHILARSDAESDRLNPFAYVAADRARDEAKAAEKAVMAGEPLGPLHGLPVHVKDLFKTAGIPTEYGSAVYAGNVPDVDDVLVTRLRAAGAVVFAKSHTPEFGHKGQTDGPHFGTTRNPWDTSRYAGGSSGGAACAVAAGIGPLGLGTDGAGSIRIPAAACGTVGLKPSPGLLPYNEAVDAFFNYAAAGPLSRTVEDAALMMSAISGTDPTDPWSIAAPAPRATRAGASLHGLRIGYIEKMENRRLSAEVAANTRAVLDTLIARGAHVEDVTEEIDWIEYEGRVMYQANICVAGTPHIAKFGNRMDPVFLGFIERGRGFSTDDYRKAQLARTRLFRHVQTLFDRYDVLISPTLTRTALPADFEALNGQVVVDGEENGLTRQGMSPYCYPFNLTGHPALALPSGFASDGLPTSVQLIGPWYSDLDLLTIASAIETDRAWAHLKPAI</sequence>
<evidence type="ECO:0000259" key="2">
    <source>
        <dbReference type="Pfam" id="PF01425"/>
    </source>
</evidence>
<comment type="similarity">
    <text evidence="1">Belongs to the amidase family.</text>
</comment>
<dbReference type="PROSITE" id="PS00571">
    <property type="entry name" value="AMIDASES"/>
    <property type="match status" value="1"/>
</dbReference>
<dbReference type="InterPro" id="IPR000120">
    <property type="entry name" value="Amidase"/>
</dbReference>
<dbReference type="EMBL" id="BMFJ01000004">
    <property type="protein sequence ID" value="GGE51311.1"/>
    <property type="molecule type" value="Genomic_DNA"/>
</dbReference>
<dbReference type="PANTHER" id="PTHR11895:SF7">
    <property type="entry name" value="GLUTAMYL-TRNA(GLN) AMIDOTRANSFERASE SUBUNIT A, MITOCHONDRIAL"/>
    <property type="match status" value="1"/>
</dbReference>
<evidence type="ECO:0000313" key="4">
    <source>
        <dbReference type="Proteomes" id="UP000612855"/>
    </source>
</evidence>
<accession>A0A917AGK7</accession>
<feature type="domain" description="Amidase" evidence="2">
    <location>
        <begin position="27"/>
        <end position="452"/>
    </location>
</feature>
<name>A0A917AGK7_9RHOB</name>
<dbReference type="InterPro" id="IPR020556">
    <property type="entry name" value="Amidase_CS"/>
</dbReference>
<comment type="caution">
    <text evidence="3">The sequence shown here is derived from an EMBL/GenBank/DDBJ whole genome shotgun (WGS) entry which is preliminary data.</text>
</comment>
<dbReference type="Gene3D" id="3.90.1300.10">
    <property type="entry name" value="Amidase signature (AS) domain"/>
    <property type="match status" value="1"/>
</dbReference>
<dbReference type="Proteomes" id="UP000612855">
    <property type="component" value="Unassembled WGS sequence"/>
</dbReference>
<keyword evidence="4" id="KW-1185">Reference proteome</keyword>
<dbReference type="GO" id="GO:0003824">
    <property type="term" value="F:catalytic activity"/>
    <property type="evidence" value="ECO:0007669"/>
    <property type="project" value="InterPro"/>
</dbReference>
<evidence type="ECO:0000256" key="1">
    <source>
        <dbReference type="ARBA" id="ARBA00009199"/>
    </source>
</evidence>
<dbReference type="PANTHER" id="PTHR11895">
    <property type="entry name" value="TRANSAMIDASE"/>
    <property type="match status" value="1"/>
</dbReference>
<dbReference type="InterPro" id="IPR023631">
    <property type="entry name" value="Amidase_dom"/>
</dbReference>
<reference evidence="4" key="1">
    <citation type="journal article" date="2019" name="Int. J. Syst. Evol. Microbiol.">
        <title>The Global Catalogue of Microorganisms (GCM) 10K type strain sequencing project: providing services to taxonomists for standard genome sequencing and annotation.</title>
        <authorList>
            <consortium name="The Broad Institute Genomics Platform"/>
            <consortium name="The Broad Institute Genome Sequencing Center for Infectious Disease"/>
            <person name="Wu L."/>
            <person name="Ma J."/>
        </authorList>
    </citation>
    <scope>NUCLEOTIDE SEQUENCE [LARGE SCALE GENOMIC DNA]</scope>
    <source>
        <strain evidence="4">CGMCC 1.12664</strain>
    </source>
</reference>
<dbReference type="RefSeq" id="WP_188479767.1">
    <property type="nucleotide sequence ID" value="NZ_BMFJ01000004.1"/>
</dbReference>
<dbReference type="AlphaFoldDB" id="A0A917AGK7"/>
<dbReference type="SUPFAM" id="SSF75304">
    <property type="entry name" value="Amidase signature (AS) enzymes"/>
    <property type="match status" value="1"/>
</dbReference>
<proteinExistence type="inferred from homology"/>